<feature type="transmembrane region" description="Helical" evidence="6">
    <location>
        <begin position="303"/>
        <end position="321"/>
    </location>
</feature>
<feature type="transmembrane region" description="Helical" evidence="6">
    <location>
        <begin position="423"/>
        <end position="443"/>
    </location>
</feature>
<protein>
    <recommendedName>
        <fullName evidence="9">Polysaccharide biosynthesis protein C-terminal domain-containing protein</fullName>
    </recommendedName>
</protein>
<reference evidence="7 8" key="1">
    <citation type="journal article" date="2013" name="ISME J.">
        <title>Comparative genomics of pathogenic lineages of Vibrio nigripulchritudo identifies virulence-associated traits.</title>
        <authorList>
            <person name="Goudenege D."/>
            <person name="Labreuche Y."/>
            <person name="Krin E."/>
            <person name="Ansquer D."/>
            <person name="Mangenot S."/>
            <person name="Calteau A."/>
            <person name="Medigue C."/>
            <person name="Mazel D."/>
            <person name="Polz M.F."/>
            <person name="Le Roux F."/>
        </authorList>
    </citation>
    <scope>NUCLEOTIDE SEQUENCE [LARGE SCALE GENOMIC DNA]</scope>
    <source>
        <strain evidence="7 8">SOn1</strain>
    </source>
</reference>
<dbReference type="Pfam" id="PF01943">
    <property type="entry name" value="Polysacc_synt"/>
    <property type="match status" value="1"/>
</dbReference>
<feature type="transmembrane region" description="Helical" evidence="6">
    <location>
        <begin position="260"/>
        <end position="282"/>
    </location>
</feature>
<evidence type="ECO:0000256" key="6">
    <source>
        <dbReference type="SAM" id="Phobius"/>
    </source>
</evidence>
<feature type="transmembrane region" description="Helical" evidence="6">
    <location>
        <begin position="393"/>
        <end position="411"/>
    </location>
</feature>
<feature type="transmembrane region" description="Helical" evidence="6">
    <location>
        <begin position="218"/>
        <end position="240"/>
    </location>
</feature>
<proteinExistence type="predicted"/>
<feature type="transmembrane region" description="Helical" evidence="6">
    <location>
        <begin position="96"/>
        <end position="123"/>
    </location>
</feature>
<dbReference type="GO" id="GO:0005886">
    <property type="term" value="C:plasma membrane"/>
    <property type="evidence" value="ECO:0007669"/>
    <property type="project" value="UniProtKB-SubCell"/>
</dbReference>
<comment type="caution">
    <text evidence="7">The sequence shown here is derived from an EMBL/GenBank/DDBJ whole genome shotgun (WGS) entry which is preliminary data.</text>
</comment>
<keyword evidence="4 6" id="KW-1133">Transmembrane helix</keyword>
<keyword evidence="2" id="KW-1003">Cell membrane</keyword>
<feature type="transmembrane region" description="Helical" evidence="6">
    <location>
        <begin position="160"/>
        <end position="181"/>
    </location>
</feature>
<organism evidence="7 8">
    <name type="scientific">Vibrio nigripulchritudo SOn1</name>
    <dbReference type="NCBI Taxonomy" id="1238450"/>
    <lineage>
        <taxon>Bacteria</taxon>
        <taxon>Pseudomonadati</taxon>
        <taxon>Pseudomonadota</taxon>
        <taxon>Gammaproteobacteria</taxon>
        <taxon>Vibrionales</taxon>
        <taxon>Vibrionaceae</taxon>
        <taxon>Vibrio</taxon>
    </lineage>
</organism>
<evidence type="ECO:0000256" key="2">
    <source>
        <dbReference type="ARBA" id="ARBA00022475"/>
    </source>
</evidence>
<comment type="subcellular location">
    <subcellularLocation>
        <location evidence="1">Cell membrane</location>
        <topology evidence="1">Multi-pass membrane protein</topology>
    </subcellularLocation>
</comment>
<name>A0AAV2VU82_9VIBR</name>
<feature type="transmembrane region" description="Helical" evidence="6">
    <location>
        <begin position="54"/>
        <end position="76"/>
    </location>
</feature>
<dbReference type="PANTHER" id="PTHR30250">
    <property type="entry name" value="PST FAMILY PREDICTED COLANIC ACID TRANSPORTER"/>
    <property type="match status" value="1"/>
</dbReference>
<evidence type="ECO:0000313" key="8">
    <source>
        <dbReference type="Proteomes" id="UP000018211"/>
    </source>
</evidence>
<feature type="transmembrane region" description="Helical" evidence="6">
    <location>
        <begin position="187"/>
        <end position="206"/>
    </location>
</feature>
<evidence type="ECO:0000256" key="5">
    <source>
        <dbReference type="ARBA" id="ARBA00023136"/>
    </source>
</evidence>
<evidence type="ECO:0000256" key="1">
    <source>
        <dbReference type="ARBA" id="ARBA00004651"/>
    </source>
</evidence>
<gene>
    <name evidence="7" type="ORF">VIBNISOn1_480053</name>
</gene>
<feature type="transmembrane region" description="Helical" evidence="6">
    <location>
        <begin position="21"/>
        <end position="42"/>
    </location>
</feature>
<feature type="transmembrane region" description="Helical" evidence="6">
    <location>
        <begin position="129"/>
        <end position="148"/>
    </location>
</feature>
<keyword evidence="3 6" id="KW-0812">Transmembrane</keyword>
<evidence type="ECO:0000313" key="7">
    <source>
        <dbReference type="EMBL" id="CCO48254.1"/>
    </source>
</evidence>
<sequence length="483" mass="54684">MFIKLLEKTKNIKENRIFSNSITYLLFSISTQVIGLIFTSILTSNLSVSDYGEYSLIISTQSILSIALTLSIVSGFSRFYNEVESKDKLRNSVINFLFLFSLSVLPLIFLFSSSISLLLLGGIEGGSEYIVEISILAVIIGITAVYETSYSMEFQAIKACLINFLSVTLRILVVFYFVSFGTIDIDLIINTQIMISLSILLVLFILHIKRFKLEICPVVLKPVLKFGLGLMFGSVCVWIITLIDRRFLAEYSGFEEVAIYSLASTVGMLITPVFLIPFRKVFTPFKLKVYSQDGAKLKIKSFYDIYCFLGIFCVLGLSLYAKLFVSLLGNSDYTFAINIIPLIAISYFLWGLNEFYGIGLIISNKSFVNSSLVAVTAILNIILNFILIPKYGVTGAAFSTIISYLSTNVLYFRYSRKYYNTELTFFAWFKFITMYLLIYSVYLGLDINIVSELFINLLLIVSYVVISYKLKFIGKEQFLNIKL</sequence>
<evidence type="ECO:0000256" key="4">
    <source>
        <dbReference type="ARBA" id="ARBA00022989"/>
    </source>
</evidence>
<evidence type="ECO:0008006" key="9">
    <source>
        <dbReference type="Google" id="ProtNLM"/>
    </source>
</evidence>
<feature type="transmembrane region" description="Helical" evidence="6">
    <location>
        <begin position="367"/>
        <end position="387"/>
    </location>
</feature>
<dbReference type="RefSeq" id="WP_022612799.1">
    <property type="nucleotide sequence ID" value="NZ_LK391965.1"/>
</dbReference>
<dbReference type="EMBL" id="CAOF01000140">
    <property type="protein sequence ID" value="CCO48254.1"/>
    <property type="molecule type" value="Genomic_DNA"/>
</dbReference>
<evidence type="ECO:0000256" key="3">
    <source>
        <dbReference type="ARBA" id="ARBA00022692"/>
    </source>
</evidence>
<accession>A0AAV2VU82</accession>
<feature type="transmembrane region" description="Helical" evidence="6">
    <location>
        <begin position="333"/>
        <end position="355"/>
    </location>
</feature>
<dbReference type="InterPro" id="IPR050833">
    <property type="entry name" value="Poly_Biosynth_Transport"/>
</dbReference>
<keyword evidence="5 6" id="KW-0472">Membrane</keyword>
<dbReference type="InterPro" id="IPR002797">
    <property type="entry name" value="Polysacc_synth"/>
</dbReference>
<dbReference type="AlphaFoldDB" id="A0AAV2VU82"/>
<feature type="transmembrane region" description="Helical" evidence="6">
    <location>
        <begin position="449"/>
        <end position="468"/>
    </location>
</feature>
<dbReference type="Proteomes" id="UP000018211">
    <property type="component" value="Unassembled WGS sequence"/>
</dbReference>
<dbReference type="PANTHER" id="PTHR30250:SF11">
    <property type="entry name" value="O-ANTIGEN TRANSPORTER-RELATED"/>
    <property type="match status" value="1"/>
</dbReference>